<name>B8LM23_PICSI</name>
<feature type="compositionally biased region" description="Polar residues" evidence="1">
    <location>
        <begin position="7"/>
        <end position="26"/>
    </location>
</feature>
<organism evidence="2">
    <name type="scientific">Picea sitchensis</name>
    <name type="common">Sitka spruce</name>
    <name type="synonym">Pinus sitchensis</name>
    <dbReference type="NCBI Taxonomy" id="3332"/>
    <lineage>
        <taxon>Eukaryota</taxon>
        <taxon>Viridiplantae</taxon>
        <taxon>Streptophyta</taxon>
        <taxon>Embryophyta</taxon>
        <taxon>Tracheophyta</taxon>
        <taxon>Spermatophyta</taxon>
        <taxon>Pinopsida</taxon>
        <taxon>Pinidae</taxon>
        <taxon>Conifers I</taxon>
        <taxon>Pinales</taxon>
        <taxon>Pinaceae</taxon>
        <taxon>Picea</taxon>
    </lineage>
</organism>
<evidence type="ECO:0000313" key="2">
    <source>
        <dbReference type="EMBL" id="ABR16703.1"/>
    </source>
</evidence>
<evidence type="ECO:0000256" key="1">
    <source>
        <dbReference type="SAM" id="MobiDB-lite"/>
    </source>
</evidence>
<sequence length="59" mass="6409">MAIDMFTNANGSFQNPQGNSSPSISTRDVGPSVRIMRINIEGISAAKSVCMDLYIIIYL</sequence>
<protein>
    <submittedName>
        <fullName evidence="2">Uncharacterized protein</fullName>
    </submittedName>
</protein>
<dbReference type="EMBL" id="EF676821">
    <property type="protein sequence ID" value="ABR16703.1"/>
    <property type="molecule type" value="mRNA"/>
</dbReference>
<accession>B8LM23</accession>
<dbReference type="AlphaFoldDB" id="B8LM23"/>
<feature type="region of interest" description="Disordered" evidence="1">
    <location>
        <begin position="1"/>
        <end position="28"/>
    </location>
</feature>
<proteinExistence type="evidence at transcript level"/>
<reference evidence="2" key="1">
    <citation type="submission" date="2007-06" db="EMBL/GenBank/DDBJ databases">
        <title>Full length cDNA sequences from Sitka Spruce (Picea sitchensis).</title>
        <authorList>
            <person name="Ralph S.G."/>
            <person name="Chun H.E."/>
            <person name="Liao N."/>
            <person name="Ali J."/>
            <person name="Reid K."/>
            <person name="Kolosova N."/>
            <person name="Cooper N."/>
            <person name="Cullis C."/>
            <person name="Jancsik S."/>
            <person name="Moore R."/>
            <person name="Mayo M."/>
            <person name="Wagner S."/>
            <person name="Holt R.A."/>
            <person name="Jones S.J.M."/>
            <person name="Marra M.A."/>
            <person name="Ritland C.E."/>
            <person name="Ritland K."/>
            <person name="Bohlmann J."/>
        </authorList>
    </citation>
    <scope>NUCLEOTIDE SEQUENCE</scope>
    <source>
        <tissue evidence="2">Green portion of the leader tissue</tissue>
    </source>
</reference>